<evidence type="ECO:0000313" key="3">
    <source>
        <dbReference type="Proteomes" id="UP000054279"/>
    </source>
</evidence>
<feature type="domain" description="Transcription regulator Rua1 C-terminal" evidence="1">
    <location>
        <begin position="2"/>
        <end position="80"/>
    </location>
</feature>
<dbReference type="Proteomes" id="UP000054279">
    <property type="component" value="Unassembled WGS sequence"/>
</dbReference>
<dbReference type="PANTHER" id="PTHR28125:SF2">
    <property type="entry name" value="MEIOTIC EXPRESSION UP-REGULATED PROTEIN 26"/>
    <property type="match status" value="1"/>
</dbReference>
<proteinExistence type="predicted"/>
<dbReference type="InterPro" id="IPR028012">
    <property type="entry name" value="Rua1_C"/>
</dbReference>
<evidence type="ECO:0000313" key="2">
    <source>
        <dbReference type="EMBL" id="KIJ37570.1"/>
    </source>
</evidence>
<organism evidence="2 3">
    <name type="scientific">Sphaerobolus stellatus (strain SS14)</name>
    <dbReference type="NCBI Taxonomy" id="990650"/>
    <lineage>
        <taxon>Eukaryota</taxon>
        <taxon>Fungi</taxon>
        <taxon>Dikarya</taxon>
        <taxon>Basidiomycota</taxon>
        <taxon>Agaricomycotina</taxon>
        <taxon>Agaricomycetes</taxon>
        <taxon>Phallomycetidae</taxon>
        <taxon>Geastrales</taxon>
        <taxon>Sphaerobolaceae</taxon>
        <taxon>Sphaerobolus</taxon>
    </lineage>
</organism>
<dbReference type="OrthoDB" id="5595379at2759"/>
<gene>
    <name evidence="2" type="ORF">M422DRAFT_141058</name>
</gene>
<accession>A0A0C9VJ12</accession>
<dbReference type="HOGENOM" id="CLU_154975_0_0_1"/>
<protein>
    <recommendedName>
        <fullName evidence="1">Transcription regulator Rua1 C-terminal domain-containing protein</fullName>
    </recommendedName>
</protein>
<reference evidence="2 3" key="1">
    <citation type="submission" date="2014-06" db="EMBL/GenBank/DDBJ databases">
        <title>Evolutionary Origins and Diversification of the Mycorrhizal Mutualists.</title>
        <authorList>
            <consortium name="DOE Joint Genome Institute"/>
            <consortium name="Mycorrhizal Genomics Consortium"/>
            <person name="Kohler A."/>
            <person name="Kuo A."/>
            <person name="Nagy L.G."/>
            <person name="Floudas D."/>
            <person name="Copeland A."/>
            <person name="Barry K.W."/>
            <person name="Cichocki N."/>
            <person name="Veneault-Fourrey C."/>
            <person name="LaButti K."/>
            <person name="Lindquist E.A."/>
            <person name="Lipzen A."/>
            <person name="Lundell T."/>
            <person name="Morin E."/>
            <person name="Murat C."/>
            <person name="Riley R."/>
            <person name="Ohm R."/>
            <person name="Sun H."/>
            <person name="Tunlid A."/>
            <person name="Henrissat B."/>
            <person name="Grigoriev I.V."/>
            <person name="Hibbett D.S."/>
            <person name="Martin F."/>
        </authorList>
    </citation>
    <scope>NUCLEOTIDE SEQUENCE [LARGE SCALE GENOMIC DNA]</scope>
    <source>
        <strain evidence="2 3">SS14</strain>
    </source>
</reference>
<keyword evidence="3" id="KW-1185">Reference proteome</keyword>
<name>A0A0C9VJ12_SPHS4</name>
<feature type="non-terminal residue" evidence="2">
    <location>
        <position position="102"/>
    </location>
</feature>
<sequence>SYHMQYTHGISPATGLPFSPPLSFRILHRPLKEIRPKEKTSIVQGKCHLCKKWVAAEGVKQVDVKVCSSLCVWKHASSCHKTKTIPEETEIYYSKDKVFDQV</sequence>
<dbReference type="Pfam" id="PF14616">
    <property type="entry name" value="Rua1_C"/>
    <property type="match status" value="1"/>
</dbReference>
<dbReference type="PANTHER" id="PTHR28125">
    <property type="entry name" value="MEIOTIC EXPRESSION UP-REGULATED PROTEIN 26"/>
    <property type="match status" value="1"/>
</dbReference>
<dbReference type="EMBL" id="KN837168">
    <property type="protein sequence ID" value="KIJ37570.1"/>
    <property type="molecule type" value="Genomic_DNA"/>
</dbReference>
<dbReference type="AlphaFoldDB" id="A0A0C9VJ12"/>
<feature type="non-terminal residue" evidence="2">
    <location>
        <position position="1"/>
    </location>
</feature>
<evidence type="ECO:0000259" key="1">
    <source>
        <dbReference type="Pfam" id="PF14616"/>
    </source>
</evidence>